<gene>
    <name evidence="1" type="ORF">CCAP1982_LOCUS22033</name>
</gene>
<organism evidence="1 2">
    <name type="scientific">Ceratitis capitata</name>
    <name type="common">Mediterranean fruit fly</name>
    <name type="synonym">Tephritis capitata</name>
    <dbReference type="NCBI Taxonomy" id="7213"/>
    <lineage>
        <taxon>Eukaryota</taxon>
        <taxon>Metazoa</taxon>
        <taxon>Ecdysozoa</taxon>
        <taxon>Arthropoda</taxon>
        <taxon>Hexapoda</taxon>
        <taxon>Insecta</taxon>
        <taxon>Pterygota</taxon>
        <taxon>Neoptera</taxon>
        <taxon>Endopterygota</taxon>
        <taxon>Diptera</taxon>
        <taxon>Brachycera</taxon>
        <taxon>Muscomorpha</taxon>
        <taxon>Tephritoidea</taxon>
        <taxon>Tephritidae</taxon>
        <taxon>Ceratitis</taxon>
        <taxon>Ceratitis</taxon>
    </lineage>
</organism>
<dbReference type="EMBL" id="CAJHJT010000056">
    <property type="protein sequence ID" value="CAD7014027.1"/>
    <property type="molecule type" value="Genomic_DNA"/>
</dbReference>
<protein>
    <submittedName>
        <fullName evidence="1">(Mediterranean fruit fly) hypothetical protein</fullName>
    </submittedName>
</protein>
<proteinExistence type="predicted"/>
<evidence type="ECO:0000313" key="1">
    <source>
        <dbReference type="EMBL" id="CAD7014027.1"/>
    </source>
</evidence>
<comment type="caution">
    <text evidence="1">The sequence shown here is derived from an EMBL/GenBank/DDBJ whole genome shotgun (WGS) entry which is preliminary data.</text>
</comment>
<dbReference type="AlphaFoldDB" id="A0A811VFJ6"/>
<sequence length="92" mass="9945">MSVCNIRFFSTAYCHSVDRGGLSAGNVKTAKGVNVEADDDDEDDDDDELFDVLASVVVVELEVLVEFEEVELSAASANIVEATRTTTTAQKR</sequence>
<dbReference type="Proteomes" id="UP000606786">
    <property type="component" value="Unassembled WGS sequence"/>
</dbReference>
<keyword evidence="2" id="KW-1185">Reference proteome</keyword>
<evidence type="ECO:0000313" key="2">
    <source>
        <dbReference type="Proteomes" id="UP000606786"/>
    </source>
</evidence>
<name>A0A811VFJ6_CERCA</name>
<reference evidence="1" key="1">
    <citation type="submission" date="2020-11" db="EMBL/GenBank/DDBJ databases">
        <authorList>
            <person name="Whitehead M."/>
        </authorList>
    </citation>
    <scope>NUCLEOTIDE SEQUENCE</scope>
    <source>
        <strain evidence="1">EGII</strain>
    </source>
</reference>
<accession>A0A811VFJ6</accession>